<organism evidence="1 3">
    <name type="scientific">Gordonia spumicola</name>
    <dbReference type="NCBI Taxonomy" id="589161"/>
    <lineage>
        <taxon>Bacteria</taxon>
        <taxon>Bacillati</taxon>
        <taxon>Actinomycetota</taxon>
        <taxon>Actinomycetes</taxon>
        <taxon>Mycobacteriales</taxon>
        <taxon>Gordoniaceae</taxon>
        <taxon>Gordonia</taxon>
    </lineage>
</organism>
<gene>
    <name evidence="1" type="ORF">nbrc107696_06800</name>
    <name evidence="2" type="ORF">nbrc107696_46090</name>
</gene>
<evidence type="ECO:0000313" key="2">
    <source>
        <dbReference type="EMBL" id="GEE04163.1"/>
    </source>
</evidence>
<name>A0A7I9V4Y5_9ACTN</name>
<evidence type="ECO:0000313" key="3">
    <source>
        <dbReference type="Proteomes" id="UP000444960"/>
    </source>
</evidence>
<comment type="caution">
    <text evidence="1">The sequence shown here is derived from an EMBL/GenBank/DDBJ whole genome shotgun (WGS) entry which is preliminary data.</text>
</comment>
<dbReference type="AlphaFoldDB" id="A0A7I9V4Y5"/>
<dbReference type="EMBL" id="BJOV01000008">
    <property type="protein sequence ID" value="GEE04163.1"/>
    <property type="molecule type" value="Genomic_DNA"/>
</dbReference>
<evidence type="ECO:0000313" key="1">
    <source>
        <dbReference type="EMBL" id="GEE00234.1"/>
    </source>
</evidence>
<keyword evidence="3" id="KW-1185">Reference proteome</keyword>
<reference evidence="3" key="1">
    <citation type="submission" date="2019-06" db="EMBL/GenBank/DDBJ databases">
        <title>Gordonia isolated from sludge of a wastewater treatment plant.</title>
        <authorList>
            <person name="Tamura T."/>
            <person name="Aoyama K."/>
            <person name="Kang Y."/>
            <person name="Saito S."/>
            <person name="Akiyama N."/>
            <person name="Yazawa K."/>
            <person name="Gonoi T."/>
            <person name="Mikami Y."/>
        </authorList>
    </citation>
    <scope>NUCLEOTIDE SEQUENCE [LARGE SCALE GENOMIC DNA]</scope>
    <source>
        <strain evidence="3">NBRC 107696</strain>
    </source>
</reference>
<sequence>MPDMNAWHPWRWARDHHPDLIIDCTRRLAGDAMGLLGERKIWLHRGLTQAERRTTLTHEIIHIEQPDASEAAVERETARRLITTDQLVDAFRWLRHPTVADLADHLWVDRQAAACRMQHLDPIEVAQIEAATDGDWSWTA</sequence>
<accession>A0A7I9V4Y5</accession>
<reference evidence="1" key="2">
    <citation type="journal article" date="2020" name="Int. J. Syst. Evol. Microbiol.">
        <title>Gordonia crocea sp. nov. and Gordonia spumicola sp. nov. isolated from sludge of a wastewater treatment plant.</title>
        <authorList>
            <person name="Tamura T."/>
            <person name="Saito S."/>
            <person name="Hamada M."/>
            <person name="Kang Y."/>
            <person name="Hoshino Y."/>
            <person name="Gonoi T."/>
            <person name="Mikami Y."/>
            <person name="Yaguchi T."/>
        </authorList>
    </citation>
    <scope>NUCLEOTIDE SEQUENCE</scope>
    <source>
        <strain evidence="1">NBRC 107696</strain>
    </source>
</reference>
<protein>
    <recommendedName>
        <fullName evidence="4">IrrE N-terminal-like domain-containing protein</fullName>
    </recommendedName>
</protein>
<dbReference type="EMBL" id="BJOV01000002">
    <property type="protein sequence ID" value="GEE00234.1"/>
    <property type="molecule type" value="Genomic_DNA"/>
</dbReference>
<dbReference type="Proteomes" id="UP000444960">
    <property type="component" value="Unassembled WGS sequence"/>
</dbReference>
<evidence type="ECO:0008006" key="4">
    <source>
        <dbReference type="Google" id="ProtNLM"/>
    </source>
</evidence>
<proteinExistence type="predicted"/>